<evidence type="ECO:0000313" key="1">
    <source>
        <dbReference type="EMBL" id="KEQ50935.1"/>
    </source>
</evidence>
<dbReference type="Proteomes" id="UP000028098">
    <property type="component" value="Unassembled WGS sequence"/>
</dbReference>
<gene>
    <name evidence="1" type="ORF">SK143_0996</name>
</gene>
<evidence type="ECO:0000313" key="2">
    <source>
        <dbReference type="Proteomes" id="UP000028098"/>
    </source>
</evidence>
<accession>A0A081R6W2</accession>
<proteinExistence type="predicted"/>
<protein>
    <submittedName>
        <fullName evidence="1">Uncharacterized protein</fullName>
    </submittedName>
</protein>
<reference evidence="1 2" key="1">
    <citation type="submission" date="2014-05" db="EMBL/GenBank/DDBJ databases">
        <authorList>
            <person name="Daugherty S.C."/>
            <person name="Tallon L.J."/>
            <person name="Sadzewicz L."/>
            <person name="Kilian M."/>
            <person name="Tettelin H."/>
        </authorList>
    </citation>
    <scope>NUCLEOTIDE SEQUENCE [LARGE SCALE GENOMIC DNA]</scope>
    <source>
        <strain evidence="1 2">SK143</strain>
    </source>
</reference>
<name>A0A081R6W2_STROR</name>
<dbReference type="EMBL" id="JPGB01000004">
    <property type="protein sequence ID" value="KEQ50935.1"/>
    <property type="molecule type" value="Genomic_DNA"/>
</dbReference>
<sequence length="42" mass="4965">MQTSQIIQNLEKEMKAFDRFSKKVYNKSSNIEGEVSWQLKIS</sequence>
<comment type="caution">
    <text evidence="1">The sequence shown here is derived from an EMBL/GenBank/DDBJ whole genome shotgun (WGS) entry which is preliminary data.</text>
</comment>
<dbReference type="PATRIC" id="fig|1303.44.peg.947"/>
<organism evidence="1 2">
    <name type="scientific">Streptococcus oralis</name>
    <dbReference type="NCBI Taxonomy" id="1303"/>
    <lineage>
        <taxon>Bacteria</taxon>
        <taxon>Bacillati</taxon>
        <taxon>Bacillota</taxon>
        <taxon>Bacilli</taxon>
        <taxon>Lactobacillales</taxon>
        <taxon>Streptococcaceae</taxon>
        <taxon>Streptococcus</taxon>
    </lineage>
</organism>
<dbReference type="AlphaFoldDB" id="A0A081R6W2"/>